<dbReference type="EMBL" id="JBHSWI010000001">
    <property type="protein sequence ID" value="MFC6646328.1"/>
    <property type="molecule type" value="Genomic_DNA"/>
</dbReference>
<proteinExistence type="predicted"/>
<feature type="region of interest" description="Disordered" evidence="1">
    <location>
        <begin position="64"/>
        <end position="105"/>
    </location>
</feature>
<reference evidence="4" key="1">
    <citation type="journal article" date="2019" name="Int. J. Syst. Evol. Microbiol.">
        <title>The Global Catalogue of Microorganisms (GCM) 10K type strain sequencing project: providing services to taxonomists for standard genome sequencing and annotation.</title>
        <authorList>
            <consortium name="The Broad Institute Genomics Platform"/>
            <consortium name="The Broad Institute Genome Sequencing Center for Infectious Disease"/>
            <person name="Wu L."/>
            <person name="Ma J."/>
        </authorList>
    </citation>
    <scope>NUCLEOTIDE SEQUENCE [LARGE SCALE GENOMIC DNA]</scope>
    <source>
        <strain evidence="4">CGMCC 1.16026</strain>
    </source>
</reference>
<protein>
    <submittedName>
        <fullName evidence="3">Uncharacterized protein</fullName>
    </submittedName>
</protein>
<feature type="compositionally biased region" description="Polar residues" evidence="1">
    <location>
        <begin position="75"/>
        <end position="105"/>
    </location>
</feature>
<dbReference type="RefSeq" id="WP_390235334.1">
    <property type="nucleotide sequence ID" value="NZ_JBHSWI010000001.1"/>
</dbReference>
<comment type="caution">
    <text evidence="3">The sequence shown here is derived from an EMBL/GenBank/DDBJ whole genome shotgun (WGS) entry which is preliminary data.</text>
</comment>
<sequence length="105" mass="11021">MSWRNAVACAAILASVAALPAQTTVTVTPRVLHRGVKRFGINLSGQTFYDSGQMARNLIQRNPGFEGETGKPSCVASTSAAPVARTRTNTPSGPMASSTARGRRC</sequence>
<evidence type="ECO:0000256" key="2">
    <source>
        <dbReference type="SAM" id="SignalP"/>
    </source>
</evidence>
<feature type="signal peptide" evidence="2">
    <location>
        <begin position="1"/>
        <end position="20"/>
    </location>
</feature>
<keyword evidence="2" id="KW-0732">Signal</keyword>
<name>A0ABW1ZDR1_9BACT</name>
<evidence type="ECO:0000256" key="1">
    <source>
        <dbReference type="SAM" id="MobiDB-lite"/>
    </source>
</evidence>
<keyword evidence="4" id="KW-1185">Reference proteome</keyword>
<evidence type="ECO:0000313" key="4">
    <source>
        <dbReference type="Proteomes" id="UP001596391"/>
    </source>
</evidence>
<organism evidence="3 4">
    <name type="scientific">Granulicella cerasi</name>
    <dbReference type="NCBI Taxonomy" id="741063"/>
    <lineage>
        <taxon>Bacteria</taxon>
        <taxon>Pseudomonadati</taxon>
        <taxon>Acidobacteriota</taxon>
        <taxon>Terriglobia</taxon>
        <taxon>Terriglobales</taxon>
        <taxon>Acidobacteriaceae</taxon>
        <taxon>Granulicella</taxon>
    </lineage>
</organism>
<accession>A0ABW1ZDR1</accession>
<evidence type="ECO:0000313" key="3">
    <source>
        <dbReference type="EMBL" id="MFC6646328.1"/>
    </source>
</evidence>
<feature type="chain" id="PRO_5047265317" evidence="2">
    <location>
        <begin position="21"/>
        <end position="105"/>
    </location>
</feature>
<gene>
    <name evidence="3" type="ORF">ACFQBQ_12180</name>
</gene>
<dbReference type="Proteomes" id="UP001596391">
    <property type="component" value="Unassembled WGS sequence"/>
</dbReference>